<dbReference type="PANTHER" id="PTHR12087">
    <property type="entry name" value="ORIGIN RECOGNITION COMPLEX SUBUNIT 4"/>
    <property type="match status" value="1"/>
</dbReference>
<dbReference type="AlphaFoldDB" id="A0A433DKW6"/>
<keyword evidence="5" id="KW-0539">Nucleus</keyword>
<dbReference type="GO" id="GO:0005664">
    <property type="term" value="C:nuclear origin of replication recognition complex"/>
    <property type="evidence" value="ECO:0007669"/>
    <property type="project" value="TreeGrafter"/>
</dbReference>
<dbReference type="EMBL" id="RBNI01000678">
    <property type="protein sequence ID" value="RUP51512.1"/>
    <property type="molecule type" value="Genomic_DNA"/>
</dbReference>
<feature type="compositionally biased region" description="Basic and acidic residues" evidence="6">
    <location>
        <begin position="560"/>
        <end position="574"/>
    </location>
</feature>
<keyword evidence="4" id="KW-0238">DNA-binding</keyword>
<evidence type="ECO:0000313" key="10">
    <source>
        <dbReference type="Proteomes" id="UP000268093"/>
    </source>
</evidence>
<dbReference type="PANTHER" id="PTHR12087:SF0">
    <property type="entry name" value="ORIGIN RECOGNITION COMPLEX SUBUNIT 4"/>
    <property type="match status" value="1"/>
</dbReference>
<name>A0A433DKW6_9FUNG</name>
<sequence>MVHSPKRLLPTSSADGNAKKKQRHNTDDNRRAQGAPSFPPIVEHGLLADATPQDGDDDNPFLSPASQKLVSRTRTNGKRSNLMDVLESVSTDGLLVNSAVDDKDAGSSRTSSSRRGMKVGEQSSSSATDGVSVVDPLSHPPCQWSEEDIEQARTSILDRISERTIPNIFIGLSEHEVYDLLERTVAYGESNSCLLLGNRGTGKTMIIRRALQTLDAKYNNDAKVDKTFIVVRLNGLAQTDDRLALREITRQLCFQQELEQRSFVRVLHIASVVHLWSDADERARTQPSFADCLAFLLSLLKSGTRSNIPVVFVLDEFDLFAQHPKQALLYNLFDVAQSGQNPVAVIGMSCRLDTMELLEKRVKSRFSHRQIYLFPPEQFKDFMCIVRATLALGDEVRNEKYKSEFNAVLEVLLEDPSFIQVVRRVFDLTKDLRMFYKICFEPVSLLSPQRPFWQLSDFYNAGMQQRADAKTELLKGVSILELCLIVAMKKLLERDCVTFNFEMVYDEYKEFMDASVIKGQGFGMKLYKRAVAMKVRLRAPCLVRARPTHRSRGAVSQGISHDESDARADADHGGGVEISGLPDPGEEVGEWEWNAIRNGLHTSRDIPLLVINRSHRQREGQLCLLELYERTGIRLPSIMDTRGLEDSQHDISPATIRYIIHPSIGAMSIYAYRYLKGD</sequence>
<evidence type="ECO:0000256" key="2">
    <source>
        <dbReference type="ARBA" id="ARBA00005334"/>
    </source>
</evidence>
<evidence type="ECO:0000256" key="3">
    <source>
        <dbReference type="ARBA" id="ARBA00022705"/>
    </source>
</evidence>
<comment type="caution">
    <text evidence="9">The sequence shown here is derived from an EMBL/GenBank/DDBJ whole genome shotgun (WGS) entry which is preliminary data.</text>
</comment>
<dbReference type="SUPFAM" id="SSF52540">
    <property type="entry name" value="P-loop containing nucleoside triphosphate hydrolases"/>
    <property type="match status" value="1"/>
</dbReference>
<feature type="region of interest" description="Disordered" evidence="6">
    <location>
        <begin position="553"/>
        <end position="581"/>
    </location>
</feature>
<dbReference type="Pfam" id="PF14629">
    <property type="entry name" value="ORC4_C"/>
    <property type="match status" value="1"/>
</dbReference>
<dbReference type="Gene3D" id="3.40.50.300">
    <property type="entry name" value="P-loop containing nucleotide triphosphate hydrolases"/>
    <property type="match status" value="1"/>
</dbReference>
<dbReference type="Proteomes" id="UP000268093">
    <property type="component" value="Unassembled WGS sequence"/>
</dbReference>
<evidence type="ECO:0000259" key="8">
    <source>
        <dbReference type="Pfam" id="PF14629"/>
    </source>
</evidence>
<dbReference type="Pfam" id="PF13191">
    <property type="entry name" value="AAA_16"/>
    <property type="match status" value="1"/>
</dbReference>
<dbReference type="GO" id="GO:0006270">
    <property type="term" value="P:DNA replication initiation"/>
    <property type="evidence" value="ECO:0007669"/>
    <property type="project" value="TreeGrafter"/>
</dbReference>
<evidence type="ECO:0000256" key="4">
    <source>
        <dbReference type="ARBA" id="ARBA00023125"/>
    </source>
</evidence>
<protein>
    <submittedName>
        <fullName evidence="9">Origin recognition complex subunit 4 C-terminus-domain-containing protein</fullName>
    </submittedName>
</protein>
<evidence type="ECO:0000256" key="5">
    <source>
        <dbReference type="ARBA" id="ARBA00023242"/>
    </source>
</evidence>
<dbReference type="OrthoDB" id="343623at2759"/>
<feature type="region of interest" description="Disordered" evidence="6">
    <location>
        <begin position="1"/>
        <end position="76"/>
    </location>
</feature>
<evidence type="ECO:0000256" key="1">
    <source>
        <dbReference type="ARBA" id="ARBA00004123"/>
    </source>
</evidence>
<feature type="domain" description="Origin recognition complex subunit 4 C-terminal" evidence="8">
    <location>
        <begin position="385"/>
        <end position="534"/>
    </location>
</feature>
<dbReference type="InterPro" id="IPR041664">
    <property type="entry name" value="AAA_16"/>
</dbReference>
<gene>
    <name evidence="9" type="ORF">BC936DRAFT_147749</name>
</gene>
<dbReference type="InterPro" id="IPR027417">
    <property type="entry name" value="P-loop_NTPase"/>
</dbReference>
<keyword evidence="10" id="KW-1185">Reference proteome</keyword>
<dbReference type="InterPro" id="IPR016527">
    <property type="entry name" value="ORC4"/>
</dbReference>
<feature type="region of interest" description="Disordered" evidence="6">
    <location>
        <begin position="100"/>
        <end position="134"/>
    </location>
</feature>
<comment type="similarity">
    <text evidence="2">Belongs to the ORC4 family.</text>
</comment>
<feature type="compositionally biased region" description="Polar residues" evidence="6">
    <location>
        <begin position="64"/>
        <end position="74"/>
    </location>
</feature>
<dbReference type="GO" id="GO:0003688">
    <property type="term" value="F:DNA replication origin binding"/>
    <property type="evidence" value="ECO:0007669"/>
    <property type="project" value="TreeGrafter"/>
</dbReference>
<feature type="domain" description="Orc1-like AAA ATPase" evidence="7">
    <location>
        <begin position="177"/>
        <end position="346"/>
    </location>
</feature>
<evidence type="ECO:0000313" key="9">
    <source>
        <dbReference type="EMBL" id="RUP51512.1"/>
    </source>
</evidence>
<organism evidence="9 10">
    <name type="scientific">Jimgerdemannia flammicorona</name>
    <dbReference type="NCBI Taxonomy" id="994334"/>
    <lineage>
        <taxon>Eukaryota</taxon>
        <taxon>Fungi</taxon>
        <taxon>Fungi incertae sedis</taxon>
        <taxon>Mucoromycota</taxon>
        <taxon>Mucoromycotina</taxon>
        <taxon>Endogonomycetes</taxon>
        <taxon>Endogonales</taxon>
        <taxon>Endogonaceae</taxon>
        <taxon>Jimgerdemannia</taxon>
    </lineage>
</organism>
<proteinExistence type="inferred from homology"/>
<dbReference type="FunFam" id="3.40.50.300:FF:001499">
    <property type="entry name" value="Origin recognition complex subunit 4, putative"/>
    <property type="match status" value="1"/>
</dbReference>
<evidence type="ECO:0000259" key="7">
    <source>
        <dbReference type="Pfam" id="PF13191"/>
    </source>
</evidence>
<comment type="subcellular location">
    <subcellularLocation>
        <location evidence="1">Nucleus</location>
    </subcellularLocation>
</comment>
<keyword evidence="3" id="KW-0235">DNA replication</keyword>
<reference evidence="9 10" key="1">
    <citation type="journal article" date="2018" name="New Phytol.">
        <title>Phylogenomics of Endogonaceae and evolution of mycorrhizas within Mucoromycota.</title>
        <authorList>
            <person name="Chang Y."/>
            <person name="Desiro A."/>
            <person name="Na H."/>
            <person name="Sandor L."/>
            <person name="Lipzen A."/>
            <person name="Clum A."/>
            <person name="Barry K."/>
            <person name="Grigoriev I.V."/>
            <person name="Martin F.M."/>
            <person name="Stajich J.E."/>
            <person name="Smith M.E."/>
            <person name="Bonito G."/>
            <person name="Spatafora J.W."/>
        </authorList>
    </citation>
    <scope>NUCLEOTIDE SEQUENCE [LARGE SCALE GENOMIC DNA]</scope>
    <source>
        <strain evidence="9 10">GMNB39</strain>
    </source>
</reference>
<dbReference type="InterPro" id="IPR032705">
    <property type="entry name" value="ORC4_C"/>
</dbReference>
<accession>A0A433DKW6</accession>
<evidence type="ECO:0000256" key="6">
    <source>
        <dbReference type="SAM" id="MobiDB-lite"/>
    </source>
</evidence>